<protein>
    <recommendedName>
        <fullName evidence="9">Letm1 RBD domain-containing protein</fullName>
    </recommendedName>
</protein>
<evidence type="ECO:0000313" key="10">
    <source>
        <dbReference type="EMBL" id="KAH0533183.1"/>
    </source>
</evidence>
<evidence type="ECO:0000256" key="5">
    <source>
        <dbReference type="ARBA" id="ARBA00023128"/>
    </source>
</evidence>
<organism evidence="10 11">
    <name type="scientific">Trichoderma semiorbis</name>
    <dbReference type="NCBI Taxonomy" id="1491008"/>
    <lineage>
        <taxon>Eukaryota</taxon>
        <taxon>Fungi</taxon>
        <taxon>Dikarya</taxon>
        <taxon>Ascomycota</taxon>
        <taxon>Pezizomycotina</taxon>
        <taxon>Sordariomycetes</taxon>
        <taxon>Hypocreomycetidae</taxon>
        <taxon>Hypocreales</taxon>
        <taxon>Hypocreaceae</taxon>
        <taxon>Trichoderma</taxon>
    </lineage>
</organism>
<keyword evidence="6 8" id="KW-0472">Membrane</keyword>
<evidence type="ECO:0000256" key="1">
    <source>
        <dbReference type="ARBA" id="ARBA00004434"/>
    </source>
</evidence>
<feature type="transmembrane region" description="Helical" evidence="8">
    <location>
        <begin position="220"/>
        <end position="243"/>
    </location>
</feature>
<dbReference type="PANTHER" id="PTHR14009">
    <property type="entry name" value="LEUCINE ZIPPER-EF-HAND CONTAINING TRANSMEMBRANE PROTEIN"/>
    <property type="match status" value="1"/>
</dbReference>
<dbReference type="Proteomes" id="UP000826573">
    <property type="component" value="Unassembled WGS sequence"/>
</dbReference>
<dbReference type="Pfam" id="PF07766">
    <property type="entry name" value="LETM1_RBD"/>
    <property type="match status" value="1"/>
</dbReference>
<evidence type="ECO:0000256" key="7">
    <source>
        <dbReference type="PROSITE-ProRule" id="PRU01094"/>
    </source>
</evidence>
<keyword evidence="2 8" id="KW-0812">Transmembrane</keyword>
<keyword evidence="4 8" id="KW-1133">Transmembrane helix</keyword>
<evidence type="ECO:0000256" key="3">
    <source>
        <dbReference type="ARBA" id="ARBA00022792"/>
    </source>
</evidence>
<evidence type="ECO:0000259" key="9">
    <source>
        <dbReference type="PROSITE" id="PS51758"/>
    </source>
</evidence>
<gene>
    <name evidence="10" type="ORF">TsFJ059_001780</name>
</gene>
<evidence type="ECO:0000256" key="8">
    <source>
        <dbReference type="SAM" id="Phobius"/>
    </source>
</evidence>
<dbReference type="GO" id="GO:0030003">
    <property type="term" value="P:intracellular monoatomic cation homeostasis"/>
    <property type="evidence" value="ECO:0007669"/>
    <property type="project" value="TreeGrafter"/>
</dbReference>
<comment type="caution">
    <text evidence="10">The sequence shown here is derived from an EMBL/GenBank/DDBJ whole genome shotgun (WGS) entry which is preliminary data.</text>
</comment>
<comment type="subcellular location">
    <subcellularLocation>
        <location evidence="1">Mitochondrion inner membrane</location>
        <topology evidence="1">Single-pass membrane protein</topology>
    </subcellularLocation>
</comment>
<sequence length="413" mass="46820">MSTFKIGLHASTEDKQAGTSLRSINQDYRTTWAPPVQKPGYSPLFFNLLQSNDIDKRIVAPMSYHITQRYGFTAHRRLLSPQLLVAQSQILRTSRAVHQSRVLHNEKSTRLAVKRPASVNAVLNPPASTRPPPLLPVDPQLAKESTIKYYFQLGKSYAKFFAQGVKAVVANARLLNAKVKSLPRGERPSWFRPHYIPSSFSRADWVLLWRTRHDLLRLPAFALFFLICGEFTPILVVFVPGLLPYTCRFPKALNETIEKAERRRAIAFDELESKHPQGVLSPGVTKAVAHRHVLKALDLPGAMWDRLGFIPPGMWNIKGRLRLSFLEVDDKRLIDGGGPSGLETEELRIACSDRGLNILGKSEAELRTRLGDWLRLTAAEDLGERSRRMATLLLTRPENWPQQRNFAVPEWEL</sequence>
<keyword evidence="3" id="KW-0999">Mitochondrion inner membrane</keyword>
<name>A0A9P8KYQ0_9HYPO</name>
<dbReference type="GO" id="GO:0005743">
    <property type="term" value="C:mitochondrial inner membrane"/>
    <property type="evidence" value="ECO:0007669"/>
    <property type="project" value="UniProtKB-SubCell"/>
</dbReference>
<dbReference type="InterPro" id="IPR033122">
    <property type="entry name" value="LETM1-like_RBD"/>
</dbReference>
<dbReference type="GO" id="GO:0043022">
    <property type="term" value="F:ribosome binding"/>
    <property type="evidence" value="ECO:0007669"/>
    <property type="project" value="InterPro"/>
</dbReference>
<dbReference type="PROSITE" id="PS51758">
    <property type="entry name" value="LETM1_RBD"/>
    <property type="match status" value="1"/>
</dbReference>
<feature type="domain" description="Letm1 RBD" evidence="9">
    <location>
        <begin position="207"/>
        <end position="413"/>
    </location>
</feature>
<keyword evidence="5 7" id="KW-0496">Mitochondrion</keyword>
<reference evidence="10 11" key="1">
    <citation type="submission" date="2021-08" db="EMBL/GenBank/DDBJ databases">
        <title>The highly contiguous genome resource for Trichoderma semiorbis FJ059, a fungal antagonistic to plant pathogens.</title>
        <authorList>
            <person name="Liu T."/>
        </authorList>
    </citation>
    <scope>NUCLEOTIDE SEQUENCE [LARGE SCALE GENOMIC DNA]</scope>
    <source>
        <strain evidence="10 11">FJ059</strain>
    </source>
</reference>
<dbReference type="EMBL" id="JAIMJC010000001">
    <property type="protein sequence ID" value="KAH0533183.1"/>
    <property type="molecule type" value="Genomic_DNA"/>
</dbReference>
<evidence type="ECO:0000313" key="11">
    <source>
        <dbReference type="Proteomes" id="UP000826573"/>
    </source>
</evidence>
<evidence type="ECO:0000256" key="6">
    <source>
        <dbReference type="ARBA" id="ARBA00023136"/>
    </source>
</evidence>
<accession>A0A9P8KYQ0</accession>
<keyword evidence="11" id="KW-1185">Reference proteome</keyword>
<evidence type="ECO:0000256" key="4">
    <source>
        <dbReference type="ARBA" id="ARBA00022989"/>
    </source>
</evidence>
<dbReference type="InterPro" id="IPR044202">
    <property type="entry name" value="LETM1/MDM38-like"/>
</dbReference>
<evidence type="ECO:0000256" key="2">
    <source>
        <dbReference type="ARBA" id="ARBA00022692"/>
    </source>
</evidence>
<proteinExistence type="predicted"/>
<dbReference type="PANTHER" id="PTHR14009:SF6">
    <property type="entry name" value="LETM1 RBD DOMAIN-CONTAINING PROTEIN"/>
    <property type="match status" value="1"/>
</dbReference>
<dbReference type="AlphaFoldDB" id="A0A9P8KYQ0"/>